<reference evidence="2 3" key="1">
    <citation type="submission" date="2019-11" db="EMBL/GenBank/DDBJ databases">
        <title>Venturia inaequalis Genome Resource.</title>
        <authorList>
            <person name="Lichtner F.J."/>
        </authorList>
    </citation>
    <scope>NUCLEOTIDE SEQUENCE [LARGE SCALE GENOMIC DNA]</scope>
    <source>
        <strain evidence="2">Bline_iso_100314</strain>
    </source>
</reference>
<sequence>MGRCSSSADEALELWLRFWKSGRGWADGVQERSCSGDVGSTSPRDESRHEYDGPLTKTPRLPQAHLRSAPGSRYRPTSNVQRSTAQNINKPSGIPFNMSDLSLANLNILASTPKQTTLLHLSNELLINIIRHIPFDVELTQGQRPYGHRPLVVFSLTSKRLYQLSEPILYHQFVEEFLGNPNALQLFLKRIILRPDLANIVRIYHGNARDSHHHDNHLNIDCLKEEPIWSKITQRVAEISDDADEAIEWISSIEEGNWEAISALTLSLVPNIHELRFQGWSYEPEETYPILLRFLSRARDFQLSGALENALSLRYLKKATVEYWDTEGGMPLNLLLPFLSIPSIDTLWATMTSDGNSWDSSVQFPRIKDLSLKPANVHSDLFRQFLLSFPKLEKLYYRSGFGDSTLEPPRFRAALEHLKQSLTTLSLFDEAGLGMSELEGFPLGSLTGFDRLHTLRLDSSMMTGISGEETVVDGFSSVQSIVNSLPKSLRHLQLLHCEYNLNIASEIVHLIAWKTTVVPDLKTLDIGWERIVYPDKPSPPDPFKYSPFEKMAALQLLEDMEAVGVEMIMPAKPPEAKFVCYMKEHERAVEGTSGFFGKIRVSHPVYYPYDEYEKLCEEHGCDPATGRAPGMFY</sequence>
<feature type="region of interest" description="Disordered" evidence="1">
    <location>
        <begin position="27"/>
        <end position="91"/>
    </location>
</feature>
<dbReference type="Proteomes" id="UP000433883">
    <property type="component" value="Unassembled WGS sequence"/>
</dbReference>
<evidence type="ECO:0000313" key="3">
    <source>
        <dbReference type="Proteomes" id="UP000433883"/>
    </source>
</evidence>
<feature type="compositionally biased region" description="Polar residues" evidence="1">
    <location>
        <begin position="75"/>
        <end position="90"/>
    </location>
</feature>
<evidence type="ECO:0000313" key="2">
    <source>
        <dbReference type="EMBL" id="KAE9962828.1"/>
    </source>
</evidence>
<dbReference type="SUPFAM" id="SSF52047">
    <property type="entry name" value="RNI-like"/>
    <property type="match status" value="1"/>
</dbReference>
<evidence type="ECO:0000256" key="1">
    <source>
        <dbReference type="SAM" id="MobiDB-lite"/>
    </source>
</evidence>
<protein>
    <submittedName>
        <fullName evidence="2">Uncharacterized protein</fullName>
    </submittedName>
</protein>
<name>A0A8H3YKA2_VENIN</name>
<gene>
    <name evidence="2" type="ORF">BLS_009967</name>
</gene>
<dbReference type="AlphaFoldDB" id="A0A8H3YKA2"/>
<accession>A0A8H3YKA2</accession>
<dbReference type="EMBL" id="WNWQ01000956">
    <property type="protein sequence ID" value="KAE9962828.1"/>
    <property type="molecule type" value="Genomic_DNA"/>
</dbReference>
<organism evidence="2 3">
    <name type="scientific">Venturia inaequalis</name>
    <name type="common">Apple scab fungus</name>
    <dbReference type="NCBI Taxonomy" id="5025"/>
    <lineage>
        <taxon>Eukaryota</taxon>
        <taxon>Fungi</taxon>
        <taxon>Dikarya</taxon>
        <taxon>Ascomycota</taxon>
        <taxon>Pezizomycotina</taxon>
        <taxon>Dothideomycetes</taxon>
        <taxon>Pleosporomycetidae</taxon>
        <taxon>Venturiales</taxon>
        <taxon>Venturiaceae</taxon>
        <taxon>Venturia</taxon>
    </lineage>
</organism>
<comment type="caution">
    <text evidence="2">The sequence shown here is derived from an EMBL/GenBank/DDBJ whole genome shotgun (WGS) entry which is preliminary data.</text>
</comment>
<dbReference type="InterPro" id="IPR032675">
    <property type="entry name" value="LRR_dom_sf"/>
</dbReference>
<feature type="compositionally biased region" description="Basic and acidic residues" evidence="1">
    <location>
        <begin position="43"/>
        <end position="52"/>
    </location>
</feature>
<proteinExistence type="predicted"/>
<dbReference type="Gene3D" id="3.80.10.10">
    <property type="entry name" value="Ribonuclease Inhibitor"/>
    <property type="match status" value="1"/>
</dbReference>